<protein>
    <submittedName>
        <fullName evidence="1">Uncharacterized protein</fullName>
    </submittedName>
</protein>
<dbReference type="EMBL" id="MU266363">
    <property type="protein sequence ID" value="KAH7927676.1"/>
    <property type="molecule type" value="Genomic_DNA"/>
</dbReference>
<comment type="caution">
    <text evidence="1">The sequence shown here is derived from an EMBL/GenBank/DDBJ whole genome shotgun (WGS) entry which is preliminary data.</text>
</comment>
<organism evidence="1 2">
    <name type="scientific">Leucogyrophana mollusca</name>
    <dbReference type="NCBI Taxonomy" id="85980"/>
    <lineage>
        <taxon>Eukaryota</taxon>
        <taxon>Fungi</taxon>
        <taxon>Dikarya</taxon>
        <taxon>Basidiomycota</taxon>
        <taxon>Agaricomycotina</taxon>
        <taxon>Agaricomycetes</taxon>
        <taxon>Agaricomycetidae</taxon>
        <taxon>Boletales</taxon>
        <taxon>Boletales incertae sedis</taxon>
        <taxon>Leucogyrophana</taxon>
    </lineage>
</organism>
<dbReference type="Proteomes" id="UP000790709">
    <property type="component" value="Unassembled WGS sequence"/>
</dbReference>
<accession>A0ACB8BRJ3</accession>
<name>A0ACB8BRJ3_9AGAM</name>
<gene>
    <name evidence="1" type="ORF">BV22DRAFT_263496</name>
</gene>
<proteinExistence type="predicted"/>
<keyword evidence="2" id="KW-1185">Reference proteome</keyword>
<reference evidence="1" key="1">
    <citation type="journal article" date="2021" name="New Phytol.">
        <title>Evolutionary innovations through gain and loss of genes in the ectomycorrhizal Boletales.</title>
        <authorList>
            <person name="Wu G."/>
            <person name="Miyauchi S."/>
            <person name="Morin E."/>
            <person name="Kuo A."/>
            <person name="Drula E."/>
            <person name="Varga T."/>
            <person name="Kohler A."/>
            <person name="Feng B."/>
            <person name="Cao Y."/>
            <person name="Lipzen A."/>
            <person name="Daum C."/>
            <person name="Hundley H."/>
            <person name="Pangilinan J."/>
            <person name="Johnson J."/>
            <person name="Barry K."/>
            <person name="LaButti K."/>
            <person name="Ng V."/>
            <person name="Ahrendt S."/>
            <person name="Min B."/>
            <person name="Choi I.G."/>
            <person name="Park H."/>
            <person name="Plett J.M."/>
            <person name="Magnuson J."/>
            <person name="Spatafora J.W."/>
            <person name="Nagy L.G."/>
            <person name="Henrissat B."/>
            <person name="Grigoriev I.V."/>
            <person name="Yang Z.L."/>
            <person name="Xu J."/>
            <person name="Martin F.M."/>
        </authorList>
    </citation>
    <scope>NUCLEOTIDE SEQUENCE</scope>
    <source>
        <strain evidence="1">KUC20120723A-06</strain>
    </source>
</reference>
<evidence type="ECO:0000313" key="1">
    <source>
        <dbReference type="EMBL" id="KAH7927676.1"/>
    </source>
</evidence>
<evidence type="ECO:0000313" key="2">
    <source>
        <dbReference type="Proteomes" id="UP000790709"/>
    </source>
</evidence>
<sequence length="465" mass="52425">MTTLPQVRRPSCAAVETLPNELLASIFATGAASEVMITLRYSVTPFPCLVSSVNRHWREVAINLPIIWTSVIMSDNGSLEFPALCIRRSGDLPLHAFAFLGRNDSRTQEIAELLILHLHRLSRLSINMSMAHLPRDFFSCFTHLLAPELQHLDVQLEDEWPISLQDALTDISLDQFLSGGTPRLFSLWLRGDILVTSPRWATVTSLSLTLDPLYRNRIWDDLTDLLGCCPLLEELVVNGSIPLPYDHELDNDIHLDSLRALAVDCLPSIHHPADVALFLTHIKAPALRYLELSCVSGLALNRLLARHSAFPIYPTLETLRIFHFIPGNEGPASVHELFPSIRELQTDTTSCEALLFPSLLPPLPSPDDKQLVSLSIWPHLDTLTFEKADFNRLYDIVQSRKHSGHSLSHIRIRDACYSALQLELLKEYVSVERLIDHVNGYIPSSPAFDIKDFPDLSWMWSESET</sequence>